<keyword evidence="5 7" id="KW-1133">Transmembrane helix</keyword>
<comment type="caution">
    <text evidence="10">The sequence shown here is derived from an EMBL/GenBank/DDBJ whole genome shotgun (WGS) entry which is preliminary data.</text>
</comment>
<dbReference type="CDD" id="cd18584">
    <property type="entry name" value="ABC_6TM_AarD_CydD"/>
    <property type="match status" value="1"/>
</dbReference>
<dbReference type="InterPro" id="IPR011527">
    <property type="entry name" value="ABC1_TM_dom"/>
</dbReference>
<comment type="subcellular location">
    <subcellularLocation>
        <location evidence="1">Cell membrane</location>
        <topology evidence="1">Multi-pass membrane protein</topology>
    </subcellularLocation>
</comment>
<dbReference type="Gene3D" id="3.40.50.300">
    <property type="entry name" value="P-loop containing nucleotide triphosphate hydrolases"/>
    <property type="match status" value="1"/>
</dbReference>
<dbReference type="GO" id="GO:0140359">
    <property type="term" value="F:ABC-type transporter activity"/>
    <property type="evidence" value="ECO:0007669"/>
    <property type="project" value="InterPro"/>
</dbReference>
<dbReference type="InterPro" id="IPR003593">
    <property type="entry name" value="AAA+_ATPase"/>
</dbReference>
<keyword evidence="4 10" id="KW-0067">ATP-binding</keyword>
<dbReference type="SUPFAM" id="SSF90123">
    <property type="entry name" value="ABC transporter transmembrane region"/>
    <property type="match status" value="1"/>
</dbReference>
<evidence type="ECO:0000256" key="1">
    <source>
        <dbReference type="ARBA" id="ARBA00004651"/>
    </source>
</evidence>
<dbReference type="RefSeq" id="WP_121441049.1">
    <property type="nucleotide sequence ID" value="NZ_RCDA01000001.1"/>
</dbReference>
<accession>A0A498C6A0</accession>
<evidence type="ECO:0000256" key="5">
    <source>
        <dbReference type="ARBA" id="ARBA00022989"/>
    </source>
</evidence>
<dbReference type="GO" id="GO:0005524">
    <property type="term" value="F:ATP binding"/>
    <property type="evidence" value="ECO:0007669"/>
    <property type="project" value="UniProtKB-KW"/>
</dbReference>
<dbReference type="AlphaFoldDB" id="A0A498C6A0"/>
<dbReference type="PANTHER" id="PTHR24221">
    <property type="entry name" value="ATP-BINDING CASSETTE SUB-FAMILY B"/>
    <property type="match status" value="1"/>
</dbReference>
<evidence type="ECO:0000259" key="9">
    <source>
        <dbReference type="PROSITE" id="PS50929"/>
    </source>
</evidence>
<dbReference type="InterPro" id="IPR014216">
    <property type="entry name" value="ABC_transptr_CydD"/>
</dbReference>
<dbReference type="InterPro" id="IPR036640">
    <property type="entry name" value="ABC1_TM_sf"/>
</dbReference>
<dbReference type="GO" id="GO:0034040">
    <property type="term" value="F:ATPase-coupled lipid transmembrane transporter activity"/>
    <property type="evidence" value="ECO:0007669"/>
    <property type="project" value="TreeGrafter"/>
</dbReference>
<dbReference type="InterPro" id="IPR003439">
    <property type="entry name" value="ABC_transporter-like_ATP-bd"/>
</dbReference>
<dbReference type="EMBL" id="RCDA01000001">
    <property type="protein sequence ID" value="RLK50567.1"/>
    <property type="molecule type" value="Genomic_DNA"/>
</dbReference>
<keyword evidence="11" id="KW-1185">Reference proteome</keyword>
<evidence type="ECO:0000256" key="3">
    <source>
        <dbReference type="ARBA" id="ARBA00022741"/>
    </source>
</evidence>
<name>A0A498C6A0_9GAMM</name>
<dbReference type="Pfam" id="PF00005">
    <property type="entry name" value="ABC_tran"/>
    <property type="match status" value="1"/>
</dbReference>
<dbReference type="InterPro" id="IPR017871">
    <property type="entry name" value="ABC_transporter-like_CS"/>
</dbReference>
<feature type="transmembrane region" description="Helical" evidence="7">
    <location>
        <begin position="276"/>
        <end position="297"/>
    </location>
</feature>
<dbReference type="PROSITE" id="PS50893">
    <property type="entry name" value="ABC_TRANSPORTER_2"/>
    <property type="match status" value="1"/>
</dbReference>
<dbReference type="NCBIfam" id="TIGR02857">
    <property type="entry name" value="CydD"/>
    <property type="match status" value="1"/>
</dbReference>
<dbReference type="Proteomes" id="UP000275461">
    <property type="component" value="Unassembled WGS sequence"/>
</dbReference>
<evidence type="ECO:0000256" key="4">
    <source>
        <dbReference type="ARBA" id="ARBA00022840"/>
    </source>
</evidence>
<feature type="domain" description="ABC transmembrane type-1" evidence="9">
    <location>
        <begin position="26"/>
        <end position="316"/>
    </location>
</feature>
<reference evidence="10 11" key="1">
    <citation type="submission" date="2018-10" db="EMBL/GenBank/DDBJ databases">
        <title>Genomic Encyclopedia of Type Strains, Phase IV (KMG-IV): sequencing the most valuable type-strain genomes for metagenomic binning, comparative biology and taxonomic classification.</title>
        <authorList>
            <person name="Goeker M."/>
        </authorList>
    </citation>
    <scope>NUCLEOTIDE SEQUENCE [LARGE SCALE GENOMIC DNA]</scope>
    <source>
        <strain evidence="10 11">DSM 12769</strain>
    </source>
</reference>
<dbReference type="PROSITE" id="PS00211">
    <property type="entry name" value="ABC_TRANSPORTER_1"/>
    <property type="match status" value="1"/>
</dbReference>
<feature type="transmembrane region" description="Helical" evidence="7">
    <location>
        <begin position="168"/>
        <end position="188"/>
    </location>
</feature>
<feature type="transmembrane region" description="Helical" evidence="7">
    <location>
        <begin position="62"/>
        <end position="80"/>
    </location>
</feature>
<keyword evidence="2 7" id="KW-0812">Transmembrane</keyword>
<feature type="domain" description="ABC transporter" evidence="8">
    <location>
        <begin position="350"/>
        <end position="566"/>
    </location>
</feature>
<proteinExistence type="predicted"/>
<evidence type="ECO:0000256" key="2">
    <source>
        <dbReference type="ARBA" id="ARBA00022692"/>
    </source>
</evidence>
<keyword evidence="6 7" id="KW-0472">Membrane</keyword>
<evidence type="ECO:0000256" key="6">
    <source>
        <dbReference type="ARBA" id="ARBA00023136"/>
    </source>
</evidence>
<dbReference type="SUPFAM" id="SSF52540">
    <property type="entry name" value="P-loop containing nucleoside triphosphate hydrolases"/>
    <property type="match status" value="1"/>
</dbReference>
<dbReference type="PROSITE" id="PS50929">
    <property type="entry name" value="ABC_TM1F"/>
    <property type="match status" value="1"/>
</dbReference>
<evidence type="ECO:0000259" key="8">
    <source>
        <dbReference type="PROSITE" id="PS50893"/>
    </source>
</evidence>
<dbReference type="GO" id="GO:0042883">
    <property type="term" value="P:cysteine transport"/>
    <property type="evidence" value="ECO:0007669"/>
    <property type="project" value="InterPro"/>
</dbReference>
<dbReference type="GO" id="GO:0005886">
    <property type="term" value="C:plasma membrane"/>
    <property type="evidence" value="ECO:0007669"/>
    <property type="project" value="UniProtKB-SubCell"/>
</dbReference>
<dbReference type="PANTHER" id="PTHR24221:SF261">
    <property type="entry name" value="GLUTATHIONE_L-CYSTEINE TRANSPORT SYSTEM ATP-BINDING_PERMEASE PROTEIN CYDD"/>
    <property type="match status" value="1"/>
</dbReference>
<gene>
    <name evidence="10" type="ORF">DFR31_0473</name>
</gene>
<dbReference type="InterPro" id="IPR027417">
    <property type="entry name" value="P-loop_NTPase"/>
</dbReference>
<evidence type="ECO:0000313" key="11">
    <source>
        <dbReference type="Proteomes" id="UP000275461"/>
    </source>
</evidence>
<dbReference type="GO" id="GO:0016887">
    <property type="term" value="F:ATP hydrolysis activity"/>
    <property type="evidence" value="ECO:0007669"/>
    <property type="project" value="InterPro"/>
</dbReference>
<dbReference type="SMART" id="SM00382">
    <property type="entry name" value="AAA"/>
    <property type="match status" value="1"/>
</dbReference>
<organism evidence="10 11">
    <name type="scientific">Alkalispirillum mobile</name>
    <dbReference type="NCBI Taxonomy" id="85925"/>
    <lineage>
        <taxon>Bacteria</taxon>
        <taxon>Pseudomonadati</taxon>
        <taxon>Pseudomonadota</taxon>
        <taxon>Gammaproteobacteria</taxon>
        <taxon>Chromatiales</taxon>
        <taxon>Ectothiorhodospiraceae</taxon>
        <taxon>Alkalispirillum</taxon>
    </lineage>
</organism>
<dbReference type="OrthoDB" id="6336411at2"/>
<feature type="transmembrane region" description="Helical" evidence="7">
    <location>
        <begin position="145"/>
        <end position="162"/>
    </location>
</feature>
<feature type="transmembrane region" description="Helical" evidence="7">
    <location>
        <begin position="246"/>
        <end position="270"/>
    </location>
</feature>
<evidence type="ECO:0000313" key="10">
    <source>
        <dbReference type="EMBL" id="RLK50567.1"/>
    </source>
</evidence>
<keyword evidence="3" id="KW-0547">Nucleotide-binding</keyword>
<dbReference type="Gene3D" id="1.20.1560.10">
    <property type="entry name" value="ABC transporter type 1, transmembrane domain"/>
    <property type="match status" value="1"/>
</dbReference>
<evidence type="ECO:0000256" key="7">
    <source>
        <dbReference type="SAM" id="Phobius"/>
    </source>
</evidence>
<protein>
    <submittedName>
        <fullName evidence="10">ATP-binding cassette subfamily C protein CydD</fullName>
    </submittedName>
</protein>
<sequence length="566" mass="61371">MSENLDKRKARQWLNRRAQPARRLLALASGAGLAQGVLIILQSALIAHVVHAAVIESTPLQTLWPVILALPLVFLARAVCTWGQEVAGMQAATRIKDRLREELYAHLLALGPIGLGTRQSGTVSTAMLEQVEALEGYYARFHPQMIIALGVPLLILVTVFPMDWLAALLLLFSAPLIPLFMALVGFGAEQLQQKQLVALGRLSGWMLDRITGLTTLRLFGHTRHDQDRLREASDDFRARTMKVLRVGFLSSAVLEFFASVAIAMLAIYIGLGLLGYITYGPSAELTLFTGLFILLLAPEFFQPLRTLATHYHDRAGAIGAAGELMALLETPPVRPVNGKQRPVIDGPPALQLEKVTVELPGGTRPLRELSLSVAPGERVVIAGPSGCGKSTLIHLLLGLVAGEGQIHLNGHPLRELDPDWLREHVAWVGQRAQLFHGTLADNIALGYPGAPRDQVEAAARRARVTAFSDLLPSGLDTRVGERGEGLSGGEAQRVALARALLRSTPLLLLDEPTAHLDPENEQALLATLAEVARGRTVIMTTHRPAGMAWADRVLEMHDGRLRGCQA</sequence>
<dbReference type="InterPro" id="IPR039421">
    <property type="entry name" value="Type_1_exporter"/>
</dbReference>
<dbReference type="Pfam" id="PF00664">
    <property type="entry name" value="ABC_membrane"/>
    <property type="match status" value="1"/>
</dbReference>